<protein>
    <submittedName>
        <fullName evidence="5">DUF2807 domain-containing protein</fullName>
    </submittedName>
</protein>
<dbReference type="PANTHER" id="PTHR39200:SF1">
    <property type="entry name" value="AUTO-TRANSPORTER ADHESIN HEAD GIN DOMAIN-CONTAINING PROTEIN-RELATED"/>
    <property type="match status" value="1"/>
</dbReference>
<dbReference type="EMBL" id="QRJE01000002">
    <property type="protein sequence ID" value="RHH16049.1"/>
    <property type="molecule type" value="Genomic_DNA"/>
</dbReference>
<feature type="signal peptide" evidence="1">
    <location>
        <begin position="1"/>
        <end position="24"/>
    </location>
</feature>
<dbReference type="OrthoDB" id="1097598at2"/>
<evidence type="ECO:0000313" key="3">
    <source>
        <dbReference type="EMBL" id="QCQ35407.1"/>
    </source>
</evidence>
<dbReference type="EMBL" id="CP036553">
    <property type="protein sequence ID" value="QCQ35407.1"/>
    <property type="molecule type" value="Genomic_DNA"/>
</dbReference>
<evidence type="ECO:0000313" key="6">
    <source>
        <dbReference type="Proteomes" id="UP000028294"/>
    </source>
</evidence>
<dbReference type="PROSITE" id="PS51257">
    <property type="entry name" value="PROKAR_LIPOPROTEIN"/>
    <property type="match status" value="1"/>
</dbReference>
<feature type="domain" description="Putative auto-transporter adhesin head GIN" evidence="2">
    <location>
        <begin position="43"/>
        <end position="228"/>
    </location>
</feature>
<dbReference type="Proteomes" id="UP000028294">
    <property type="component" value="Chromosome"/>
</dbReference>
<evidence type="ECO:0000313" key="5">
    <source>
        <dbReference type="EMBL" id="RHH16049.1"/>
    </source>
</evidence>
<dbReference type="Proteomes" id="UP000266644">
    <property type="component" value="Unassembled WGS sequence"/>
</dbReference>
<evidence type="ECO:0000259" key="2">
    <source>
        <dbReference type="Pfam" id="PF10988"/>
    </source>
</evidence>
<sequence>MKTIFKMLSTLLLTAGLLSSCVYMGEGIQPSKKLITRDYKVKEFNKIDAGTVGDIYYTQSADGKTDVQIYGPDNIVALIQVAVKDSTLLLSIDKSKKVRNFKKMKITITSPTLNSISFKGVGDVHIDNGLTTDNLYVESKGVGDIKIKSLICSSLNVQSMGVGNVKLEGTVQAATLHSKGVGNIEAGNLQANIVEASSQGVGDITCNAVESINAAVRGVGSIKYKGNPTIKSLNKKGVGTIKNI</sequence>
<keyword evidence="1" id="KW-0732">Signal</keyword>
<name>A0A081TZI5_BACFG</name>
<dbReference type="Pfam" id="PF10988">
    <property type="entry name" value="DUF2807"/>
    <property type="match status" value="1"/>
</dbReference>
<dbReference type="EMBL" id="CP036546">
    <property type="protein sequence ID" value="QCQ44289.1"/>
    <property type="molecule type" value="Genomic_DNA"/>
</dbReference>
<dbReference type="GeneID" id="99669792"/>
<dbReference type="Proteomes" id="UP000036847">
    <property type="component" value="Chromosome"/>
</dbReference>
<organism evidence="5 8">
    <name type="scientific">Bacteroides fragilis</name>
    <dbReference type="NCBI Taxonomy" id="817"/>
    <lineage>
        <taxon>Bacteria</taxon>
        <taxon>Pseudomonadati</taxon>
        <taxon>Bacteroidota</taxon>
        <taxon>Bacteroidia</taxon>
        <taxon>Bacteroidales</taxon>
        <taxon>Bacteroidaceae</taxon>
        <taxon>Bacteroides</taxon>
    </lineage>
</organism>
<dbReference type="AlphaFoldDB" id="A0A081TZI5"/>
<evidence type="ECO:0000313" key="7">
    <source>
        <dbReference type="Proteomes" id="UP000036847"/>
    </source>
</evidence>
<accession>A0A081TZI5</accession>
<reference evidence="4" key="1">
    <citation type="book" date="2014" name="THE 24TH EUROPEAN CONGRESS OF CLINICAL MICROBIOLOGY AND INFECTIOUS DISEASES" publisher="ECCMID 2014" city="Barcelona, Spain">
        <title>Identification of resistance genes in three multidrug-resistant Bacteroides fragilis isolates by whole genome sequencing.</title>
        <editorList>
            <person name="Unknown"/>
            <person name="A."/>
        </editorList>
        <authorList>
            <person name="Sydenham T.V."/>
            <person name="Hasman H."/>
            <person name="Wang M."/>
            <person name="Soki J."/>
            <person name="Nagy E."/>
            <person name="Justesen U.S."/>
        </authorList>
    </citation>
    <scope>NUCLEOTIDE SEQUENCE</scope>
    <source>
        <strain evidence="4">DCMSKEJBY0001B</strain>
    </source>
</reference>
<dbReference type="PANTHER" id="PTHR39200">
    <property type="entry name" value="HYPOTHETICAL EXPORTED PROTEIN"/>
    <property type="match status" value="1"/>
</dbReference>
<proteinExistence type="predicted"/>
<evidence type="ECO:0000256" key="1">
    <source>
        <dbReference type="SAM" id="SignalP"/>
    </source>
</evidence>
<dbReference type="Gene3D" id="2.160.20.120">
    <property type="match status" value="1"/>
</dbReference>
<dbReference type="InterPro" id="IPR021255">
    <property type="entry name" value="DUF2807"/>
</dbReference>
<evidence type="ECO:0000313" key="8">
    <source>
        <dbReference type="Proteomes" id="UP000266644"/>
    </source>
</evidence>
<gene>
    <name evidence="5" type="ORF">DW228_01170</name>
    <name evidence="4" type="ORF">EC80_005210</name>
    <name evidence="3" type="ORF">IA74_004480</name>
</gene>
<reference evidence="5 8" key="2">
    <citation type="submission" date="2018-08" db="EMBL/GenBank/DDBJ databases">
        <title>A genome reference for cultivated species of the human gut microbiota.</title>
        <authorList>
            <person name="Zou Y."/>
            <person name="Xue W."/>
            <person name="Luo G."/>
        </authorList>
    </citation>
    <scope>NUCLEOTIDE SEQUENCE [LARGE SCALE GENOMIC DNA]</scope>
    <source>
        <strain evidence="5 8">AM18-6</strain>
    </source>
</reference>
<feature type="chain" id="PRO_5010404719" evidence="1">
    <location>
        <begin position="25"/>
        <end position="244"/>
    </location>
</feature>
<reference evidence="6 7" key="3">
    <citation type="submission" date="2019-03" db="EMBL/GenBank/DDBJ databases">
        <title>Complete genome assembly of MDR B. fragilis.</title>
        <authorList>
            <person name="Sydenham T.V."/>
            <person name="Hasman H."/>
            <person name="Justesen U.S."/>
        </authorList>
    </citation>
    <scope>NUCLEOTIDE SEQUENCE [LARGE SCALE GENOMIC DNA]</scope>
    <source>
        <strain evidence="3 6">DCMOUH0067B</strain>
        <strain evidence="4 7">DCMSKEJBY0001B</strain>
    </source>
</reference>
<evidence type="ECO:0000313" key="4">
    <source>
        <dbReference type="EMBL" id="QCQ44289.1"/>
    </source>
</evidence>
<dbReference type="RefSeq" id="WP_005812213.1">
    <property type="nucleotide sequence ID" value="NZ_CABJEQ010000003.1"/>
</dbReference>